<dbReference type="PaxDb" id="190192-MK1097"/>
<dbReference type="STRING" id="190192.MK1097"/>
<dbReference type="Proteomes" id="UP000001826">
    <property type="component" value="Chromosome"/>
</dbReference>
<sequence>MAGRPSIRYRYGIAEIPGDPKLAYETMWAALQGEARRIFDGLSRRLRRDPSSFHRSVERLWGEVRRRAQVSPALWELARELGLPEGTNLLNLLGRLLGLR</sequence>
<dbReference type="InParanoid" id="Q8TWD8"/>
<dbReference type="HOGENOM" id="CLU_2299353_0_0_2"/>
<dbReference type="KEGG" id="mka:MK1097"/>
<accession>Q8TWD8</accession>
<dbReference type="EMBL" id="AE009439">
    <property type="protein sequence ID" value="AAM02310.1"/>
    <property type="molecule type" value="Genomic_DNA"/>
</dbReference>
<proteinExistence type="predicted"/>
<organism evidence="1 2">
    <name type="scientific">Methanopyrus kandleri (strain AV19 / DSM 6324 / JCM 9639 / NBRC 100938)</name>
    <dbReference type="NCBI Taxonomy" id="190192"/>
    <lineage>
        <taxon>Archaea</taxon>
        <taxon>Methanobacteriati</taxon>
        <taxon>Methanobacteriota</taxon>
        <taxon>Methanomada group</taxon>
        <taxon>Methanopyri</taxon>
        <taxon>Methanopyrales</taxon>
        <taxon>Methanopyraceae</taxon>
        <taxon>Methanopyrus</taxon>
    </lineage>
</organism>
<name>Q8TWD8_METKA</name>
<dbReference type="EnsemblBacteria" id="AAM02310">
    <property type="protein sequence ID" value="AAM02310"/>
    <property type="gene ID" value="MK1097"/>
</dbReference>
<keyword evidence="2" id="KW-1185">Reference proteome</keyword>
<protein>
    <submittedName>
        <fullName evidence="1">Uncharacterized protein specific for M.kandleri, MK-45 family</fullName>
    </submittedName>
</protein>
<evidence type="ECO:0000313" key="2">
    <source>
        <dbReference type="Proteomes" id="UP000001826"/>
    </source>
</evidence>
<gene>
    <name evidence="1" type="ordered locus">MK1097</name>
</gene>
<dbReference type="AlphaFoldDB" id="Q8TWD8"/>
<reference evidence="1 2" key="1">
    <citation type="journal article" date="2002" name="Proc. Natl. Acad. Sci. U.S.A.">
        <title>The complete genome of hyperthermophile Methanopyrus kandleri AV19 and monophyly of archaeal methanogens.</title>
        <authorList>
            <person name="Slesarev A.I."/>
            <person name="Mezhevaya K.V."/>
            <person name="Makarova K.S."/>
            <person name="Polushin N.N."/>
            <person name="Shcherbinina O.V."/>
            <person name="Shakhova V.V."/>
            <person name="Belova G.I."/>
            <person name="Aravind L."/>
            <person name="Natale D.A."/>
            <person name="Rogozin I.B."/>
            <person name="Tatusov R.L."/>
            <person name="Wolf Y.I."/>
            <person name="Stetter K.O."/>
            <person name="Malykh A.G."/>
            <person name="Koonin E.V."/>
            <person name="Kozyavkin S.A."/>
        </authorList>
    </citation>
    <scope>NUCLEOTIDE SEQUENCE [LARGE SCALE GENOMIC DNA]</scope>
    <source>
        <strain evidence="2">AV19 / DSM 6324 / JCM 9639 / NBRC 100938</strain>
    </source>
</reference>
<evidence type="ECO:0000313" key="1">
    <source>
        <dbReference type="EMBL" id="AAM02310.1"/>
    </source>
</evidence>